<accession>A0ABS5ELH6</accession>
<dbReference type="RefSeq" id="WP_211870598.1">
    <property type="nucleotide sequence ID" value="NZ_JAAEDI010000022.1"/>
</dbReference>
<evidence type="ECO:0000313" key="2">
    <source>
        <dbReference type="Proteomes" id="UP000698752"/>
    </source>
</evidence>
<organism evidence="1 2">
    <name type="scientific">Neoroseomonas terrae</name>
    <dbReference type="NCBI Taxonomy" id="424799"/>
    <lineage>
        <taxon>Bacteria</taxon>
        <taxon>Pseudomonadati</taxon>
        <taxon>Pseudomonadota</taxon>
        <taxon>Alphaproteobacteria</taxon>
        <taxon>Acetobacterales</taxon>
        <taxon>Acetobacteraceae</taxon>
        <taxon>Neoroseomonas</taxon>
    </lineage>
</organism>
<dbReference type="InterPro" id="IPR001574">
    <property type="entry name" value="Ribosome_inactivat_prot"/>
</dbReference>
<dbReference type="Gene3D" id="3.40.420.10">
    <property type="entry name" value="Ricin (A subunit), domain 1"/>
    <property type="match status" value="1"/>
</dbReference>
<keyword evidence="2" id="KW-1185">Reference proteome</keyword>
<reference evidence="2" key="1">
    <citation type="journal article" date="2021" name="Syst. Appl. Microbiol.">
        <title>Roseomonas hellenica sp. nov., isolated from roots of wild-growing Alkanna tinctoria.</title>
        <authorList>
            <person name="Rat A."/>
            <person name="Naranjo H.D."/>
            <person name="Lebbe L."/>
            <person name="Cnockaert M."/>
            <person name="Krigas N."/>
            <person name="Grigoriadou K."/>
            <person name="Maloupa E."/>
            <person name="Willems A."/>
        </authorList>
    </citation>
    <scope>NUCLEOTIDE SEQUENCE [LARGE SCALE GENOMIC DNA]</scope>
    <source>
        <strain evidence="2">LMG 31159</strain>
    </source>
</reference>
<dbReference type="Pfam" id="PF00161">
    <property type="entry name" value="RIP"/>
    <property type="match status" value="1"/>
</dbReference>
<comment type="caution">
    <text evidence="1">The sequence shown here is derived from an EMBL/GenBank/DDBJ whole genome shotgun (WGS) entry which is preliminary data.</text>
</comment>
<dbReference type="Proteomes" id="UP000698752">
    <property type="component" value="Unassembled WGS sequence"/>
</dbReference>
<gene>
    <name evidence="1" type="ORF">GXW78_19590</name>
</gene>
<dbReference type="EMBL" id="JAAEDI010000022">
    <property type="protein sequence ID" value="MBR0651881.1"/>
    <property type="molecule type" value="Genomic_DNA"/>
</dbReference>
<dbReference type="SUPFAM" id="SSF56371">
    <property type="entry name" value="Ribosome inactivating proteins (RIP)"/>
    <property type="match status" value="1"/>
</dbReference>
<dbReference type="InterPro" id="IPR016138">
    <property type="entry name" value="Ribosome_inactivat_prot_sub1"/>
</dbReference>
<evidence type="ECO:0000313" key="1">
    <source>
        <dbReference type="EMBL" id="MBR0651881.1"/>
    </source>
</evidence>
<protein>
    <submittedName>
        <fullName evidence="1">Uncharacterized protein</fullName>
    </submittedName>
</protein>
<name>A0ABS5ELH6_9PROT</name>
<sequence length="188" mass="20913">MDIQESRMSFDTCYPLQLAGIRTAVTGRQAPTPTPWRLPNQQAAQSVPLDSLDVQDLAAIDLIFRPSDLYLLGFTNASRQTFAFENQKDNVRGATSLGFPDAYKDMGIDRDSWLTVTLDEVEKALWEIAYCAGPPGRETMGKLVVGFCEASRFRDVERFVTAGSRFDCKLLKWDSAARAPADKLLQPA</sequence>
<dbReference type="InterPro" id="IPR036041">
    <property type="entry name" value="Ribosome-inact_prot_sf"/>
</dbReference>
<proteinExistence type="predicted"/>